<evidence type="ECO:0000313" key="2">
    <source>
        <dbReference type="Proteomes" id="UP000542353"/>
    </source>
</evidence>
<proteinExistence type="predicted"/>
<dbReference type="RefSeq" id="WP_184255556.1">
    <property type="nucleotide sequence ID" value="NZ_JACHIH010000005.1"/>
</dbReference>
<keyword evidence="2" id="KW-1185">Reference proteome</keyword>
<organism evidence="1 2">
    <name type="scientific">Rhodopseudomonas rhenobacensis</name>
    <dbReference type="NCBI Taxonomy" id="87461"/>
    <lineage>
        <taxon>Bacteria</taxon>
        <taxon>Pseudomonadati</taxon>
        <taxon>Pseudomonadota</taxon>
        <taxon>Alphaproteobacteria</taxon>
        <taxon>Hyphomicrobiales</taxon>
        <taxon>Nitrobacteraceae</taxon>
        <taxon>Rhodopseudomonas</taxon>
    </lineage>
</organism>
<evidence type="ECO:0000313" key="1">
    <source>
        <dbReference type="EMBL" id="MBB5046550.1"/>
    </source>
</evidence>
<reference evidence="1 2" key="1">
    <citation type="submission" date="2020-08" db="EMBL/GenBank/DDBJ databases">
        <title>Genomic Encyclopedia of Type Strains, Phase IV (KMG-IV): sequencing the most valuable type-strain genomes for metagenomic binning, comparative biology and taxonomic classification.</title>
        <authorList>
            <person name="Goeker M."/>
        </authorList>
    </citation>
    <scope>NUCLEOTIDE SEQUENCE [LARGE SCALE GENOMIC DNA]</scope>
    <source>
        <strain evidence="1 2">DSM 12706</strain>
    </source>
</reference>
<name>A0A7W8DY77_9BRAD</name>
<protein>
    <submittedName>
        <fullName evidence="1">Uncharacterized protein</fullName>
    </submittedName>
</protein>
<dbReference type="EMBL" id="JACHIH010000005">
    <property type="protein sequence ID" value="MBB5046550.1"/>
    <property type="molecule type" value="Genomic_DNA"/>
</dbReference>
<dbReference type="AlphaFoldDB" id="A0A7W8DY77"/>
<sequence length="59" mass="6361">MLVTMRNSELIDQLVIVAEGDIDLVSEAIRECAGGPDGKADLEKVVAYVVRHRRVPAAA</sequence>
<dbReference type="Proteomes" id="UP000542353">
    <property type="component" value="Unassembled WGS sequence"/>
</dbReference>
<accession>A0A7W8DY77</accession>
<comment type="caution">
    <text evidence="1">The sequence shown here is derived from an EMBL/GenBank/DDBJ whole genome shotgun (WGS) entry which is preliminary data.</text>
</comment>
<gene>
    <name evidence="1" type="ORF">HNR60_001298</name>
</gene>